<sequence length="130" mass="13989">MTPPTAADVSDDQLTRSPLVHLIGREEWATAQENGRWEPGSLAEVGFVHLSALEQVHLPANVLYVGRSDLLALVIDPSRVAAPIKWEPGDPDDPASLPFPHLYGPLPVDAVIDVRTYPPGPDGAFAPLEL</sequence>
<name>M0QKW2_9ACTN</name>
<organism evidence="1 2">
    <name type="scientific">Gordonia soli NBRC 108243</name>
    <dbReference type="NCBI Taxonomy" id="1223545"/>
    <lineage>
        <taxon>Bacteria</taxon>
        <taxon>Bacillati</taxon>
        <taxon>Actinomycetota</taxon>
        <taxon>Actinomycetes</taxon>
        <taxon>Mycobacteriales</taxon>
        <taxon>Gordoniaceae</taxon>
        <taxon>Gordonia</taxon>
    </lineage>
</organism>
<evidence type="ECO:0000313" key="1">
    <source>
        <dbReference type="EMBL" id="GAC68901.1"/>
    </source>
</evidence>
<evidence type="ECO:0000313" key="2">
    <source>
        <dbReference type="Proteomes" id="UP000011666"/>
    </source>
</evidence>
<evidence type="ECO:0008006" key="3">
    <source>
        <dbReference type="Google" id="ProtNLM"/>
    </source>
</evidence>
<protein>
    <recommendedName>
        <fullName evidence="3">Glutathione S-transferase</fullName>
    </recommendedName>
</protein>
<dbReference type="PANTHER" id="PTHR34129:SF1">
    <property type="entry name" value="DUF952 DOMAIN-CONTAINING PROTEIN"/>
    <property type="match status" value="1"/>
</dbReference>
<dbReference type="Gene3D" id="3.20.170.20">
    <property type="entry name" value="Protein of unknown function DUF952"/>
    <property type="match status" value="1"/>
</dbReference>
<accession>M0QKW2</accession>
<comment type="caution">
    <text evidence="1">The sequence shown here is derived from an EMBL/GenBank/DDBJ whole genome shotgun (WGS) entry which is preliminary data.</text>
</comment>
<dbReference type="PANTHER" id="PTHR34129">
    <property type="entry name" value="BLR1139 PROTEIN"/>
    <property type="match status" value="1"/>
</dbReference>
<dbReference type="AlphaFoldDB" id="M0QKW2"/>
<dbReference type="STRING" id="1223545.GS4_19_00910"/>
<dbReference type="RefSeq" id="WP_007621437.1">
    <property type="nucleotide sequence ID" value="NZ_BANX01000019.1"/>
</dbReference>
<dbReference type="Pfam" id="PF06108">
    <property type="entry name" value="DUF952"/>
    <property type="match status" value="1"/>
</dbReference>
<dbReference type="SUPFAM" id="SSF56399">
    <property type="entry name" value="ADP-ribosylation"/>
    <property type="match status" value="1"/>
</dbReference>
<proteinExistence type="predicted"/>
<dbReference type="InterPro" id="IPR009297">
    <property type="entry name" value="DUF952"/>
</dbReference>
<dbReference type="Proteomes" id="UP000011666">
    <property type="component" value="Unassembled WGS sequence"/>
</dbReference>
<keyword evidence="2" id="KW-1185">Reference proteome</keyword>
<reference evidence="1 2" key="1">
    <citation type="submission" date="2013-01" db="EMBL/GenBank/DDBJ databases">
        <title>Whole genome shotgun sequence of Gordonia soli NBRC 108243.</title>
        <authorList>
            <person name="Isaki-Nakamura S."/>
            <person name="Hosoyama A."/>
            <person name="Tsuchikane K."/>
            <person name="Ando Y."/>
            <person name="Baba S."/>
            <person name="Ohji S."/>
            <person name="Hamada M."/>
            <person name="Tamura T."/>
            <person name="Yamazoe A."/>
            <person name="Yamazaki S."/>
            <person name="Fujita N."/>
        </authorList>
    </citation>
    <scope>NUCLEOTIDE SEQUENCE [LARGE SCALE GENOMIC DNA]</scope>
    <source>
        <strain evidence="1 2">NBRC 108243</strain>
    </source>
</reference>
<dbReference type="eggNOG" id="COG3502">
    <property type="taxonomic scope" value="Bacteria"/>
</dbReference>
<dbReference type="EMBL" id="BANX01000019">
    <property type="protein sequence ID" value="GAC68901.1"/>
    <property type="molecule type" value="Genomic_DNA"/>
</dbReference>
<gene>
    <name evidence="1" type="ORF">GS4_19_00910</name>
</gene>